<protein>
    <submittedName>
        <fullName evidence="1">Uncharacterized protein</fullName>
    </submittedName>
</protein>
<evidence type="ECO:0000313" key="1">
    <source>
        <dbReference type="EMBL" id="AXC09697.1"/>
    </source>
</evidence>
<dbReference type="EMBL" id="CP030840">
    <property type="protein sequence ID" value="AXC09697.1"/>
    <property type="molecule type" value="Genomic_DNA"/>
</dbReference>
<name>A0A2Z5FT77_9BACT</name>
<dbReference type="KEGG" id="abas:ACPOL_0314"/>
<reference evidence="1 2" key="1">
    <citation type="journal article" date="2018" name="Front. Microbiol.">
        <title>Hydrolytic Capabilities as a Key to Environmental Success: Chitinolytic and Cellulolytic Acidobacteria From Acidic Sub-arctic Soils and Boreal Peatlands.</title>
        <authorList>
            <person name="Belova S.E."/>
            <person name="Ravin N.V."/>
            <person name="Pankratov T.A."/>
            <person name="Rakitin A.L."/>
            <person name="Ivanova A.A."/>
            <person name="Beletsky A.V."/>
            <person name="Mardanov A.V."/>
            <person name="Sinninghe Damste J.S."/>
            <person name="Dedysh S.N."/>
        </authorList>
    </citation>
    <scope>NUCLEOTIDE SEQUENCE [LARGE SCALE GENOMIC DNA]</scope>
    <source>
        <strain evidence="1 2">SBC82</strain>
    </source>
</reference>
<dbReference type="Proteomes" id="UP000253606">
    <property type="component" value="Chromosome"/>
</dbReference>
<keyword evidence="2" id="KW-1185">Reference proteome</keyword>
<accession>A0A2Z5FT77</accession>
<sequence length="39" mass="4233">MRSNEHPYRDTGLLRKPVANGAAIATAFCNSNCSRLSLP</sequence>
<gene>
    <name evidence="1" type="ORF">ACPOL_0314</name>
</gene>
<dbReference type="AlphaFoldDB" id="A0A2Z5FT77"/>
<proteinExistence type="predicted"/>
<organism evidence="1 2">
    <name type="scientific">Acidisarcina polymorpha</name>
    <dbReference type="NCBI Taxonomy" id="2211140"/>
    <lineage>
        <taxon>Bacteria</taxon>
        <taxon>Pseudomonadati</taxon>
        <taxon>Acidobacteriota</taxon>
        <taxon>Terriglobia</taxon>
        <taxon>Terriglobales</taxon>
        <taxon>Acidobacteriaceae</taxon>
        <taxon>Acidisarcina</taxon>
    </lineage>
</organism>
<evidence type="ECO:0000313" key="2">
    <source>
        <dbReference type="Proteomes" id="UP000253606"/>
    </source>
</evidence>